<evidence type="ECO:0000256" key="1">
    <source>
        <dbReference type="ARBA" id="ARBA00022664"/>
    </source>
</evidence>
<name>A0A835V5U3_VANPL</name>
<dbReference type="OrthoDB" id="294295at2759"/>
<feature type="compositionally biased region" description="Basic residues" evidence="7">
    <location>
        <begin position="760"/>
        <end position="772"/>
    </location>
</feature>
<dbReference type="InterPro" id="IPR040397">
    <property type="entry name" value="SWAP"/>
</dbReference>
<dbReference type="SMART" id="SM01141">
    <property type="entry name" value="DRY_EERY"/>
    <property type="match status" value="1"/>
</dbReference>
<evidence type="ECO:0000313" key="10">
    <source>
        <dbReference type="Proteomes" id="UP000636800"/>
    </source>
</evidence>
<evidence type="ECO:0000313" key="9">
    <source>
        <dbReference type="EMBL" id="KAG0485753.1"/>
    </source>
</evidence>
<feature type="compositionally biased region" description="Basic and acidic residues" evidence="7">
    <location>
        <begin position="773"/>
        <end position="784"/>
    </location>
</feature>
<evidence type="ECO:0000256" key="3">
    <source>
        <dbReference type="ARBA" id="ARBA00022884"/>
    </source>
</evidence>
<dbReference type="PROSITE" id="PS50128">
    <property type="entry name" value="SURP"/>
    <property type="match status" value="2"/>
</dbReference>
<sequence>MNLDVEGRHALLFDDDDAAAFVNSREALVPCNYDASLLIDRYDVRHLLDRIPPRPVSSGRRQLIVDDDCDGVSLVEIDCERYQDLPAPVDKEGVDLGSEAREKSEQINSGAYQAVPFSYGNENMSADHDNSAYNSAFRPPFEVPEFLLSHLPPTEKVHKIMARTALFVSEHGGQTEIVLRVKQGDNPTFGFLMPDNHQHAYFRYLVDHPQLLQSCGNSVKSEEKSGKHASGPGALSLLGTLYGNEEDDDAILHADAKGSYLPNLGAVSNESGFSKSEPEDPQSVVLGTKEATNLISSTGSKEKSVSAKKSFSGSASAVSVNKVAADGNHTAAQKLQSFRDSSSVLKPSIVEPPSFLKRTMEKIVEFIVRNGKQFEAILIEQDKIFGRFPFLLPSNQYHSYYIKILEEAHELKHQARNICDPKHDAEKHNLRSNKKVDWHAKGSKVFEPDLAELSEGRYYDPARKEKFKMVLGCQKKDLQDQPYKAAKKSGLSTDEAAAVVLAATRGPSPANVLQRKSSSDVVKSSKNSGVTAEEAAAIVLAATRGRSPANFPYDRQTSSFGSFHGSKPNSNHRSGGTSTVSVPAVFSASALQSDKEDQRTSNVMVATAIAKTAALVASREADSSEAGLTKEQKLKAERLKRAKTFAALIKSGNCGIGELVNPVNNHDGTMEPSLGNSMQMITDSDTMRKEREGSSIPFDAKALEKDESAKAHRSRSNRCCDDDSDEEGKHSRKRHRSSRYVNDHKHRHRNDPNSEDEHRPRKTMGHRHRRRSPLSEDEVRERSEKHRRKHRSRSEKKQEIEVQGTVKLMGDVEEPLVKLPRVMDVRVGSPTHDNSDATEVPNDLRAKVRAMLLETLQ</sequence>
<dbReference type="AlphaFoldDB" id="A0A835V5U3"/>
<keyword evidence="3" id="KW-0694">RNA-binding</keyword>
<dbReference type="Gene3D" id="1.10.10.790">
    <property type="entry name" value="Surp module"/>
    <property type="match status" value="2"/>
</dbReference>
<feature type="domain" description="SURP motif" evidence="8">
    <location>
        <begin position="359"/>
        <end position="401"/>
    </location>
</feature>
<dbReference type="Pfam" id="PF01805">
    <property type="entry name" value="Surp"/>
    <property type="match status" value="2"/>
</dbReference>
<dbReference type="SUPFAM" id="SSF109905">
    <property type="entry name" value="Surp module (SWAP domain)"/>
    <property type="match status" value="2"/>
</dbReference>
<protein>
    <recommendedName>
        <fullName evidence="8">SURP motif domain-containing protein</fullName>
    </recommendedName>
</protein>
<keyword evidence="4" id="KW-0805">Transcription regulation</keyword>
<dbReference type="InterPro" id="IPR019147">
    <property type="entry name" value="SWAP_N_domain"/>
</dbReference>
<dbReference type="InterPro" id="IPR035967">
    <property type="entry name" value="SWAP/Surp_sf"/>
</dbReference>
<dbReference type="Proteomes" id="UP000636800">
    <property type="component" value="Unassembled WGS sequence"/>
</dbReference>
<dbReference type="GO" id="GO:0003723">
    <property type="term" value="F:RNA binding"/>
    <property type="evidence" value="ECO:0007669"/>
    <property type="project" value="UniProtKB-KW"/>
</dbReference>
<feature type="compositionally biased region" description="Basic residues" evidence="7">
    <location>
        <begin position="785"/>
        <end position="794"/>
    </location>
</feature>
<feature type="domain" description="SURP motif" evidence="8">
    <location>
        <begin position="160"/>
        <end position="202"/>
    </location>
</feature>
<keyword evidence="1" id="KW-0507">mRNA processing</keyword>
<evidence type="ECO:0000256" key="2">
    <source>
        <dbReference type="ARBA" id="ARBA00022737"/>
    </source>
</evidence>
<comment type="caution">
    <text evidence="9">The sequence shown here is derived from an EMBL/GenBank/DDBJ whole genome shotgun (WGS) entry which is preliminary data.</text>
</comment>
<feature type="compositionally biased region" description="Basic residues" evidence="7">
    <location>
        <begin position="730"/>
        <end position="749"/>
    </location>
</feature>
<dbReference type="InterPro" id="IPR000061">
    <property type="entry name" value="Surp"/>
</dbReference>
<accession>A0A835V5U3</accession>
<evidence type="ECO:0000256" key="7">
    <source>
        <dbReference type="SAM" id="MobiDB-lite"/>
    </source>
</evidence>
<feature type="region of interest" description="Disordered" evidence="7">
    <location>
        <begin position="550"/>
        <end position="578"/>
    </location>
</feature>
<organism evidence="9 10">
    <name type="scientific">Vanilla planifolia</name>
    <name type="common">Vanilla</name>
    <dbReference type="NCBI Taxonomy" id="51239"/>
    <lineage>
        <taxon>Eukaryota</taxon>
        <taxon>Viridiplantae</taxon>
        <taxon>Streptophyta</taxon>
        <taxon>Embryophyta</taxon>
        <taxon>Tracheophyta</taxon>
        <taxon>Spermatophyta</taxon>
        <taxon>Magnoliopsida</taxon>
        <taxon>Liliopsida</taxon>
        <taxon>Asparagales</taxon>
        <taxon>Orchidaceae</taxon>
        <taxon>Vanilloideae</taxon>
        <taxon>Vanilleae</taxon>
        <taxon>Vanilla</taxon>
    </lineage>
</organism>
<feature type="compositionally biased region" description="Basic and acidic residues" evidence="7">
    <location>
        <begin position="701"/>
        <end position="710"/>
    </location>
</feature>
<dbReference type="PANTHER" id="PTHR13161">
    <property type="entry name" value="SPLICING FACTOR SUPPRESSOR OF WHITE APRICOT"/>
    <property type="match status" value="1"/>
</dbReference>
<keyword evidence="5" id="KW-0804">Transcription</keyword>
<reference evidence="9 10" key="1">
    <citation type="journal article" date="2020" name="Nat. Food">
        <title>A phased Vanilla planifolia genome enables genetic improvement of flavour and production.</title>
        <authorList>
            <person name="Hasing T."/>
            <person name="Tang H."/>
            <person name="Brym M."/>
            <person name="Khazi F."/>
            <person name="Huang T."/>
            <person name="Chambers A.H."/>
        </authorList>
    </citation>
    <scope>NUCLEOTIDE SEQUENCE [LARGE SCALE GENOMIC DNA]</scope>
    <source>
        <tissue evidence="9">Leaf</tissue>
    </source>
</reference>
<feature type="compositionally biased region" description="Basic and acidic residues" evidence="7">
    <location>
        <begin position="750"/>
        <end position="759"/>
    </location>
</feature>
<dbReference type="EMBL" id="JADCNL010000004">
    <property type="protein sequence ID" value="KAG0485753.1"/>
    <property type="molecule type" value="Genomic_DNA"/>
</dbReference>
<dbReference type="Pfam" id="PF09750">
    <property type="entry name" value="DRY_EERY"/>
    <property type="match status" value="1"/>
</dbReference>
<gene>
    <name evidence="9" type="ORF">HPP92_009832</name>
</gene>
<feature type="region of interest" description="Disordered" evidence="7">
    <location>
        <begin position="684"/>
        <end position="800"/>
    </location>
</feature>
<feature type="compositionally biased region" description="Polar residues" evidence="7">
    <location>
        <begin position="555"/>
        <end position="578"/>
    </location>
</feature>
<dbReference type="GO" id="GO:0000395">
    <property type="term" value="P:mRNA 5'-splice site recognition"/>
    <property type="evidence" value="ECO:0007669"/>
    <property type="project" value="TreeGrafter"/>
</dbReference>
<keyword evidence="2" id="KW-0677">Repeat</keyword>
<evidence type="ECO:0000256" key="4">
    <source>
        <dbReference type="ARBA" id="ARBA00023015"/>
    </source>
</evidence>
<evidence type="ECO:0000256" key="6">
    <source>
        <dbReference type="ARBA" id="ARBA00023187"/>
    </source>
</evidence>
<keyword evidence="10" id="KW-1185">Reference proteome</keyword>
<evidence type="ECO:0000259" key="8">
    <source>
        <dbReference type="PROSITE" id="PS50128"/>
    </source>
</evidence>
<dbReference type="SMART" id="SM00648">
    <property type="entry name" value="SWAP"/>
    <property type="match status" value="2"/>
</dbReference>
<keyword evidence="6" id="KW-0508">mRNA splicing</keyword>
<dbReference type="PANTHER" id="PTHR13161:SF15">
    <property type="entry name" value="SPLICING FACTOR, SUPPRESSOR OF WHITE-APRICOT HOMOLOG"/>
    <property type="match status" value="1"/>
</dbReference>
<evidence type="ECO:0000256" key="5">
    <source>
        <dbReference type="ARBA" id="ARBA00023163"/>
    </source>
</evidence>
<proteinExistence type="predicted"/>